<dbReference type="PROSITE" id="PS50943">
    <property type="entry name" value="HTH_CROC1"/>
    <property type="match status" value="1"/>
</dbReference>
<dbReference type="PANTHER" id="PTHR35010:SF2">
    <property type="entry name" value="BLL4672 PROTEIN"/>
    <property type="match status" value="1"/>
</dbReference>
<dbReference type="InterPro" id="IPR041413">
    <property type="entry name" value="MLTR_LBD"/>
</dbReference>
<dbReference type="Gene3D" id="1.10.260.40">
    <property type="entry name" value="lambda repressor-like DNA-binding domains"/>
    <property type="match status" value="1"/>
</dbReference>
<accession>L8EU43</accession>
<dbReference type="PANTHER" id="PTHR35010">
    <property type="entry name" value="BLL4672 PROTEIN-RELATED"/>
    <property type="match status" value="1"/>
</dbReference>
<dbReference type="InterPro" id="IPR010982">
    <property type="entry name" value="Lambda_DNA-bd_dom_sf"/>
</dbReference>
<dbReference type="SUPFAM" id="SSF47413">
    <property type="entry name" value="lambda repressor-like DNA-binding domains"/>
    <property type="match status" value="1"/>
</dbReference>
<reference evidence="1" key="3">
    <citation type="journal article" date="2021" name="bioRxiv">
        <title>Bilateral symmetry of linear streptomycete chromosomes.</title>
        <authorList>
            <person name="Algora-Gallardo L."/>
            <person name="Schniete J.K."/>
            <person name="Mark D.R."/>
            <person name="Hunter I.S."/>
            <person name="Herron P.R."/>
        </authorList>
    </citation>
    <scope>NUCLEOTIDE SEQUENCE</scope>
    <source>
        <strain evidence="1">ATCC 10970</strain>
    </source>
</reference>
<dbReference type="SMART" id="SM00530">
    <property type="entry name" value="HTH_XRE"/>
    <property type="match status" value="1"/>
</dbReference>
<dbReference type="Pfam" id="PF13560">
    <property type="entry name" value="HTH_31"/>
    <property type="match status" value="1"/>
</dbReference>
<organism evidence="1 2">
    <name type="scientific">Streptomyces rimosus subsp. rimosus (strain ATCC 10970 / DSM 40260 / JCM 4667 / NRRL 2234)</name>
    <dbReference type="NCBI Taxonomy" id="1265868"/>
    <lineage>
        <taxon>Bacteria</taxon>
        <taxon>Bacillati</taxon>
        <taxon>Actinomycetota</taxon>
        <taxon>Actinomycetes</taxon>
        <taxon>Kitasatosporales</taxon>
        <taxon>Streptomycetaceae</taxon>
        <taxon>Streptomyces</taxon>
    </lineage>
</organism>
<protein>
    <submittedName>
        <fullName evidence="1">Helix-turn-helix transcriptional regulator</fullName>
    </submittedName>
</protein>
<evidence type="ECO:0000313" key="1">
    <source>
        <dbReference type="EMBL" id="QST82867.1"/>
    </source>
</evidence>
<reference evidence="1" key="1">
    <citation type="submission" date="2012-12" db="EMBL/GenBank/DDBJ databases">
        <authorList>
            <person name="Pethick F.E."/>
            <person name="MacFadyen A.C."/>
            <person name="Tang Z."/>
            <person name="Sangal V."/>
            <person name="Tze-Tze L."/>
            <person name="Chu J."/>
            <person name="Guo M."/>
            <person name="Kirby R."/>
            <person name="Hoskisson P.A."/>
            <person name="Herron P.R."/>
            <person name="Hunter I.S."/>
        </authorList>
    </citation>
    <scope>NUCLEOTIDE SEQUENCE</scope>
    <source>
        <strain evidence="1">ATCC 10970</strain>
    </source>
</reference>
<proteinExistence type="predicted"/>
<evidence type="ECO:0000313" key="2">
    <source>
        <dbReference type="Proteomes" id="UP000011074"/>
    </source>
</evidence>
<reference evidence="1" key="2">
    <citation type="submission" date="2020-01" db="EMBL/GenBank/DDBJ databases">
        <authorList>
            <person name="Algora L."/>
            <person name="Schniete J.K."/>
            <person name="MacFadyen A."/>
            <person name="Hoskisson P.A."/>
            <person name="Hunter I.S."/>
            <person name="Herron P.R."/>
        </authorList>
    </citation>
    <scope>NUCLEOTIDE SEQUENCE</scope>
    <source>
        <strain evidence="1">ATCC 10970</strain>
    </source>
</reference>
<dbReference type="AlphaFoldDB" id="L8EU43"/>
<name>L8EU43_STRR1</name>
<dbReference type="Proteomes" id="UP000011074">
    <property type="component" value="Chromosome"/>
</dbReference>
<dbReference type="GO" id="GO:0003677">
    <property type="term" value="F:DNA binding"/>
    <property type="evidence" value="ECO:0007669"/>
    <property type="project" value="InterPro"/>
</dbReference>
<dbReference type="Gene3D" id="3.30.450.180">
    <property type="match status" value="1"/>
</dbReference>
<gene>
    <name evidence="1" type="ORF">SRIM_024295</name>
</gene>
<dbReference type="CDD" id="cd00093">
    <property type="entry name" value="HTH_XRE"/>
    <property type="match status" value="1"/>
</dbReference>
<sequence>MGVHTEPEIRAFLKARRAALDPAELGLPDGITRRRVRGLRREEVAQLAGISVDYYTRIEQGRANAISEPVLDAIERALRLTAAEARYLRNIAGPRRPAPAPEPERRVRPEIRHLLDALDETVPAYIQGPGMDVLAWNRLAARLAFDYDTIEPARRNNALLIFLDPSARTLHLDWEEIAESVVGNLRAEAGRSPESPRLCAVICELLDHSADFRRLWEAQSVQERCSGTKRVRHPEAGELVLCYESFRLPQDSEQSLCTYTAPRDSPTERKLRELARGVAVGAP</sequence>
<dbReference type="EMBL" id="CP048261">
    <property type="protein sequence ID" value="QST82867.1"/>
    <property type="molecule type" value="Genomic_DNA"/>
</dbReference>
<dbReference type="RefSeq" id="WP_003981272.1">
    <property type="nucleotide sequence ID" value="NZ_CP048261.1"/>
</dbReference>
<dbReference type="GeneID" id="66857154"/>
<dbReference type="InterPro" id="IPR001387">
    <property type="entry name" value="Cro/C1-type_HTH"/>
</dbReference>
<dbReference type="Pfam" id="PF17765">
    <property type="entry name" value="MLTR_LBD"/>
    <property type="match status" value="1"/>
</dbReference>